<accession>A0ABS7Z4Y3</accession>
<keyword evidence="1" id="KW-0472">Membrane</keyword>
<feature type="transmembrane region" description="Helical" evidence="1">
    <location>
        <begin position="34"/>
        <end position="54"/>
    </location>
</feature>
<sequence length="113" mass="13041">MGYPLFFVLSLYPAFLFSRHLISEIGEEDASEWVKLILFALAMFTLFNFFYGIINLMVNGQKNFHETYNSSNLNKGSVKLFRDNENGIKNAAHFFFYTGGVILYAIVIYQSKI</sequence>
<evidence type="ECO:0000313" key="2">
    <source>
        <dbReference type="EMBL" id="MCA5005258.1"/>
    </source>
</evidence>
<feature type="transmembrane region" description="Helical" evidence="1">
    <location>
        <begin position="6"/>
        <end position="22"/>
    </location>
</feature>
<organism evidence="2 3">
    <name type="scientific">Sphingobacterium bovistauri</name>
    <dbReference type="NCBI Taxonomy" id="2781959"/>
    <lineage>
        <taxon>Bacteria</taxon>
        <taxon>Pseudomonadati</taxon>
        <taxon>Bacteroidota</taxon>
        <taxon>Sphingobacteriia</taxon>
        <taxon>Sphingobacteriales</taxon>
        <taxon>Sphingobacteriaceae</taxon>
        <taxon>Sphingobacterium</taxon>
    </lineage>
</organism>
<gene>
    <name evidence="2" type="ORF">IPZ78_08845</name>
</gene>
<keyword evidence="3" id="KW-1185">Reference proteome</keyword>
<evidence type="ECO:0000313" key="3">
    <source>
        <dbReference type="Proteomes" id="UP001165302"/>
    </source>
</evidence>
<evidence type="ECO:0000256" key="1">
    <source>
        <dbReference type="SAM" id="Phobius"/>
    </source>
</evidence>
<comment type="caution">
    <text evidence="2">The sequence shown here is derived from an EMBL/GenBank/DDBJ whole genome shotgun (WGS) entry which is preliminary data.</text>
</comment>
<dbReference type="Proteomes" id="UP001165302">
    <property type="component" value="Unassembled WGS sequence"/>
</dbReference>
<dbReference type="EMBL" id="JADEYP010000014">
    <property type="protein sequence ID" value="MCA5005258.1"/>
    <property type="molecule type" value="Genomic_DNA"/>
</dbReference>
<protein>
    <recommendedName>
        <fullName evidence="4">DUF4149 domain-containing protein</fullName>
    </recommendedName>
</protein>
<proteinExistence type="predicted"/>
<keyword evidence="1" id="KW-1133">Transmembrane helix</keyword>
<evidence type="ECO:0008006" key="4">
    <source>
        <dbReference type="Google" id="ProtNLM"/>
    </source>
</evidence>
<keyword evidence="1" id="KW-0812">Transmembrane</keyword>
<dbReference type="RefSeq" id="WP_225552822.1">
    <property type="nucleotide sequence ID" value="NZ_JADEYP010000014.1"/>
</dbReference>
<name>A0ABS7Z4Y3_9SPHI</name>
<feature type="transmembrane region" description="Helical" evidence="1">
    <location>
        <begin position="91"/>
        <end position="109"/>
    </location>
</feature>
<reference evidence="2" key="1">
    <citation type="submission" date="2020-10" db="EMBL/GenBank/DDBJ databases">
        <authorList>
            <person name="Lu T."/>
            <person name="Wang Q."/>
            <person name="Han X."/>
        </authorList>
    </citation>
    <scope>NUCLEOTIDE SEQUENCE</scope>
    <source>
        <strain evidence="2">WQ 366</strain>
    </source>
</reference>